<dbReference type="Proteomes" id="UP000637774">
    <property type="component" value="Unassembled WGS sequence"/>
</dbReference>
<keyword evidence="2" id="KW-1185">Reference proteome</keyword>
<name>A0ABQ2A8P5_9BACT</name>
<organism evidence="1 2">
    <name type="scientific">Hymenobacter frigidus</name>
    <dbReference type="NCBI Taxonomy" id="1524095"/>
    <lineage>
        <taxon>Bacteria</taxon>
        <taxon>Pseudomonadati</taxon>
        <taxon>Bacteroidota</taxon>
        <taxon>Cytophagia</taxon>
        <taxon>Cytophagales</taxon>
        <taxon>Hymenobacteraceae</taxon>
        <taxon>Hymenobacter</taxon>
    </lineage>
</organism>
<sequence length="166" mass="18313">MIGSGLGVARPVRPFYQPNPTISDQPFSRANIVLARTTAPPDSVLDCLVHHLQREGFSLDTMDRALGLVTTKVELPAAYLPGDMKIRAIRVGSDWKLTGTYVIEAYGSGVAYPAEFRSIEMMPAKTAFRMVEKVARAIPRATLRYARGNVRFGVMTKLDVALKSTW</sequence>
<reference evidence="2" key="1">
    <citation type="journal article" date="2019" name="Int. J. Syst. Evol. Microbiol.">
        <title>The Global Catalogue of Microorganisms (GCM) 10K type strain sequencing project: providing services to taxonomists for standard genome sequencing and annotation.</title>
        <authorList>
            <consortium name="The Broad Institute Genomics Platform"/>
            <consortium name="The Broad Institute Genome Sequencing Center for Infectious Disease"/>
            <person name="Wu L."/>
            <person name="Ma J."/>
        </authorList>
    </citation>
    <scope>NUCLEOTIDE SEQUENCE [LARGE SCALE GENOMIC DNA]</scope>
    <source>
        <strain evidence="2">CGMCC 1.14966</strain>
    </source>
</reference>
<gene>
    <name evidence="1" type="ORF">GCM10011495_26780</name>
</gene>
<protein>
    <submittedName>
        <fullName evidence="1">Uncharacterized protein</fullName>
    </submittedName>
</protein>
<evidence type="ECO:0000313" key="2">
    <source>
        <dbReference type="Proteomes" id="UP000637774"/>
    </source>
</evidence>
<evidence type="ECO:0000313" key="1">
    <source>
        <dbReference type="EMBL" id="GGH87568.1"/>
    </source>
</evidence>
<proteinExistence type="predicted"/>
<comment type="caution">
    <text evidence="1">The sequence shown here is derived from an EMBL/GenBank/DDBJ whole genome shotgun (WGS) entry which is preliminary data.</text>
</comment>
<dbReference type="EMBL" id="BMGY01000026">
    <property type="protein sequence ID" value="GGH87568.1"/>
    <property type="molecule type" value="Genomic_DNA"/>
</dbReference>
<accession>A0ABQ2A8P5</accession>